<evidence type="ECO:0000256" key="7">
    <source>
        <dbReference type="ARBA" id="ARBA00023033"/>
    </source>
</evidence>
<dbReference type="InterPro" id="IPR001128">
    <property type="entry name" value="Cyt_P450"/>
</dbReference>
<dbReference type="Pfam" id="PF00067">
    <property type="entry name" value="p450"/>
    <property type="match status" value="1"/>
</dbReference>
<evidence type="ECO:0000256" key="5">
    <source>
        <dbReference type="ARBA" id="ARBA00023002"/>
    </source>
</evidence>
<evidence type="ECO:0000256" key="8">
    <source>
        <dbReference type="PIRSR" id="PIRSR602401-1"/>
    </source>
</evidence>
<keyword evidence="10" id="KW-0472">Membrane</keyword>
<comment type="caution">
    <text evidence="11">The sequence shown here is derived from an EMBL/GenBank/DDBJ whole genome shotgun (WGS) entry which is preliminary data.</text>
</comment>
<dbReference type="PANTHER" id="PTHR46300:SF7">
    <property type="entry name" value="P450, PUTATIVE (EUROFUNG)-RELATED"/>
    <property type="match status" value="1"/>
</dbReference>
<keyword evidence="12" id="KW-1185">Reference proteome</keyword>
<dbReference type="GO" id="GO:0020037">
    <property type="term" value="F:heme binding"/>
    <property type="evidence" value="ECO:0007669"/>
    <property type="project" value="InterPro"/>
</dbReference>
<evidence type="ECO:0000313" key="12">
    <source>
        <dbReference type="Proteomes" id="UP000076744"/>
    </source>
</evidence>
<name>A0A168B0Q2_CORFA</name>
<dbReference type="Proteomes" id="UP000076744">
    <property type="component" value="Unassembled WGS sequence"/>
</dbReference>
<gene>
    <name evidence="11" type="ORF">ISF_02725</name>
</gene>
<protein>
    <submittedName>
        <fullName evidence="11">Cytochrome P450 oxidoreductase OrdA-like protein</fullName>
    </submittedName>
</protein>
<evidence type="ECO:0000256" key="10">
    <source>
        <dbReference type="SAM" id="Phobius"/>
    </source>
</evidence>
<dbReference type="PROSITE" id="PS00086">
    <property type="entry name" value="CYTOCHROME_P450"/>
    <property type="match status" value="1"/>
</dbReference>
<dbReference type="Gene3D" id="1.10.630.10">
    <property type="entry name" value="Cytochrome P450"/>
    <property type="match status" value="1"/>
</dbReference>
<evidence type="ECO:0000256" key="6">
    <source>
        <dbReference type="ARBA" id="ARBA00023004"/>
    </source>
</evidence>
<dbReference type="PRINTS" id="PR00385">
    <property type="entry name" value="P450"/>
</dbReference>
<feature type="binding site" description="axial binding residue" evidence="8">
    <location>
        <position position="460"/>
    </location>
    <ligand>
        <name>heme</name>
        <dbReference type="ChEBI" id="CHEBI:30413"/>
    </ligand>
    <ligandPart>
        <name>Fe</name>
        <dbReference type="ChEBI" id="CHEBI:18248"/>
    </ligandPart>
</feature>
<keyword evidence="4 8" id="KW-0479">Metal-binding</keyword>
<proteinExistence type="inferred from homology"/>
<evidence type="ECO:0000256" key="3">
    <source>
        <dbReference type="ARBA" id="ARBA00022617"/>
    </source>
</evidence>
<evidence type="ECO:0000256" key="4">
    <source>
        <dbReference type="ARBA" id="ARBA00022723"/>
    </source>
</evidence>
<comment type="similarity">
    <text evidence="2 9">Belongs to the cytochrome P450 family.</text>
</comment>
<dbReference type="InterPro" id="IPR050364">
    <property type="entry name" value="Cytochrome_P450_fung"/>
</dbReference>
<organism evidence="11 12">
    <name type="scientific">Cordyceps fumosorosea (strain ARSEF 2679)</name>
    <name type="common">Isaria fumosorosea</name>
    <dbReference type="NCBI Taxonomy" id="1081104"/>
    <lineage>
        <taxon>Eukaryota</taxon>
        <taxon>Fungi</taxon>
        <taxon>Dikarya</taxon>
        <taxon>Ascomycota</taxon>
        <taxon>Pezizomycotina</taxon>
        <taxon>Sordariomycetes</taxon>
        <taxon>Hypocreomycetidae</taxon>
        <taxon>Hypocreales</taxon>
        <taxon>Cordycipitaceae</taxon>
        <taxon>Cordyceps</taxon>
    </lineage>
</organism>
<dbReference type="CDD" id="cd11065">
    <property type="entry name" value="CYP64-like"/>
    <property type="match status" value="1"/>
</dbReference>
<sequence>MDHIPSFAVLRESPYLVVFAGCIMLLLARSVLSRRRRRGSLPLPPGPRRLPLIGNMLDMPAPGVPEFQHWLRHNALYGPVSSLEIMGQTIVLLHSRDAVRQLLEKRSKSTSSRPHMEFGHGMCGYDNILSVQKFEDSSYVPRRRLVHQYLGTPAASERYQGMQEAQAGRMLRWMLDAPERLMDHIQYFSAAVVLEATYGYTLGSSATEDPLVTLMQEVLDNITDAFVPMAWSVDALPALRHVPAWLPLGADFVRTARRWKLAAETVADTPLAFVRAQMRRGAHRPSYVANILERELGGDPTGTRKHSTTEDDVKWTAATMYGAGVETSSSTLEAFVLAMLLFPDVQIKAQQEIDRVLGAGSRLPTCADRANLPYTSQVVTEALRWFPVLPMGVAHVTQEPLEHDGYAIPKGAYLLPATWWLCHDPAAYADPHVFDPDRYLAPRGEPDPRGVVFGFGRRICPGRYFADASLWVAIARVLAAFTISSAVDEEGRERRAELGYTSSLTSRPTKFPVSVAPRSEKHAELIRGLETGA</sequence>
<comment type="cofactor">
    <cofactor evidence="1 8">
        <name>heme</name>
        <dbReference type="ChEBI" id="CHEBI:30413"/>
    </cofactor>
</comment>
<dbReference type="GO" id="GO:0005506">
    <property type="term" value="F:iron ion binding"/>
    <property type="evidence" value="ECO:0007669"/>
    <property type="project" value="InterPro"/>
</dbReference>
<dbReference type="InterPro" id="IPR002401">
    <property type="entry name" value="Cyt_P450_E_grp-I"/>
</dbReference>
<evidence type="ECO:0000313" key="11">
    <source>
        <dbReference type="EMBL" id="OAA69455.1"/>
    </source>
</evidence>
<keyword evidence="10" id="KW-1133">Transmembrane helix</keyword>
<evidence type="ECO:0000256" key="9">
    <source>
        <dbReference type="RuleBase" id="RU000461"/>
    </source>
</evidence>
<dbReference type="GO" id="GO:0004497">
    <property type="term" value="F:monooxygenase activity"/>
    <property type="evidence" value="ECO:0007669"/>
    <property type="project" value="UniProtKB-KW"/>
</dbReference>
<keyword evidence="6 8" id="KW-0408">Iron</keyword>
<dbReference type="EMBL" id="AZHB01000005">
    <property type="protein sequence ID" value="OAA69455.1"/>
    <property type="molecule type" value="Genomic_DNA"/>
</dbReference>
<keyword evidence="10" id="KW-0812">Transmembrane</keyword>
<evidence type="ECO:0000256" key="1">
    <source>
        <dbReference type="ARBA" id="ARBA00001971"/>
    </source>
</evidence>
<keyword evidence="3 8" id="KW-0349">Heme</keyword>
<feature type="transmembrane region" description="Helical" evidence="10">
    <location>
        <begin position="15"/>
        <end position="32"/>
    </location>
</feature>
<dbReference type="RefSeq" id="XP_018706059.1">
    <property type="nucleotide sequence ID" value="XM_018846331.1"/>
</dbReference>
<evidence type="ECO:0000256" key="2">
    <source>
        <dbReference type="ARBA" id="ARBA00010617"/>
    </source>
</evidence>
<dbReference type="InterPro" id="IPR036396">
    <property type="entry name" value="Cyt_P450_sf"/>
</dbReference>
<dbReference type="AlphaFoldDB" id="A0A168B0Q2"/>
<dbReference type="PRINTS" id="PR00463">
    <property type="entry name" value="EP450I"/>
</dbReference>
<dbReference type="OrthoDB" id="2789670at2759"/>
<accession>A0A168B0Q2</accession>
<dbReference type="GO" id="GO:0016705">
    <property type="term" value="F:oxidoreductase activity, acting on paired donors, with incorporation or reduction of molecular oxygen"/>
    <property type="evidence" value="ECO:0007669"/>
    <property type="project" value="InterPro"/>
</dbReference>
<dbReference type="STRING" id="1081104.A0A168B0Q2"/>
<dbReference type="InterPro" id="IPR017972">
    <property type="entry name" value="Cyt_P450_CS"/>
</dbReference>
<dbReference type="SUPFAM" id="SSF48264">
    <property type="entry name" value="Cytochrome P450"/>
    <property type="match status" value="1"/>
</dbReference>
<keyword evidence="5 9" id="KW-0560">Oxidoreductase</keyword>
<dbReference type="GeneID" id="30019017"/>
<dbReference type="PANTHER" id="PTHR46300">
    <property type="entry name" value="P450, PUTATIVE (EUROFUNG)-RELATED-RELATED"/>
    <property type="match status" value="1"/>
</dbReference>
<keyword evidence="7 9" id="KW-0503">Monooxygenase</keyword>
<reference evidence="11 12" key="1">
    <citation type="journal article" date="2016" name="Genome Biol. Evol.">
        <title>Divergent and convergent evolution of fungal pathogenicity.</title>
        <authorList>
            <person name="Shang Y."/>
            <person name="Xiao G."/>
            <person name="Zheng P."/>
            <person name="Cen K."/>
            <person name="Zhan S."/>
            <person name="Wang C."/>
        </authorList>
    </citation>
    <scope>NUCLEOTIDE SEQUENCE [LARGE SCALE GENOMIC DNA]</scope>
    <source>
        <strain evidence="11 12">ARSEF 2679</strain>
    </source>
</reference>